<proteinExistence type="predicted"/>
<name>A0A2M3ZS70_9DIPT</name>
<reference evidence="1" key="1">
    <citation type="submission" date="2018-01" db="EMBL/GenBank/DDBJ databases">
        <title>An insight into the sialome of Amazonian anophelines.</title>
        <authorList>
            <person name="Ribeiro J.M."/>
            <person name="Scarpassa V."/>
            <person name="Calvo E."/>
        </authorList>
    </citation>
    <scope>NUCLEOTIDE SEQUENCE</scope>
    <source>
        <tissue evidence="1">Salivary glands</tissue>
    </source>
</reference>
<evidence type="ECO:0000313" key="1">
    <source>
        <dbReference type="EMBL" id="MBW31343.1"/>
    </source>
</evidence>
<organism evidence="1">
    <name type="scientific">Anopheles braziliensis</name>
    <dbReference type="NCBI Taxonomy" id="58242"/>
    <lineage>
        <taxon>Eukaryota</taxon>
        <taxon>Metazoa</taxon>
        <taxon>Ecdysozoa</taxon>
        <taxon>Arthropoda</taxon>
        <taxon>Hexapoda</taxon>
        <taxon>Insecta</taxon>
        <taxon>Pterygota</taxon>
        <taxon>Neoptera</taxon>
        <taxon>Endopterygota</taxon>
        <taxon>Diptera</taxon>
        <taxon>Nematocera</taxon>
        <taxon>Culicoidea</taxon>
        <taxon>Culicidae</taxon>
        <taxon>Anophelinae</taxon>
        <taxon>Anopheles</taxon>
    </lineage>
</organism>
<dbReference type="AlphaFoldDB" id="A0A2M3ZS70"/>
<dbReference type="EMBL" id="GGFM01010592">
    <property type="protein sequence ID" value="MBW31343.1"/>
    <property type="molecule type" value="Transcribed_RNA"/>
</dbReference>
<protein>
    <submittedName>
        <fullName evidence="1">Putative secreted peptide</fullName>
    </submittedName>
</protein>
<accession>A0A2M3ZS70</accession>
<sequence length="76" mass="8472">MLNPRFVFVCCSPLLPHGSRSMHHYAFVPTATAICSYLHYLPPLPACVHSLDATRKEDSRLGPVAIANNHLSRRIC</sequence>